<dbReference type="PANTHER" id="PTHR35526">
    <property type="entry name" value="ANTI-SIGMA-F FACTOR RSBW-RELATED"/>
    <property type="match status" value="1"/>
</dbReference>
<gene>
    <name evidence="4" type="ORF">HC031_28360</name>
</gene>
<keyword evidence="5" id="KW-1185">Reference proteome</keyword>
<name>A0ABX0Y851_9ACTN</name>
<dbReference type="InterPro" id="IPR036890">
    <property type="entry name" value="HATPase_C_sf"/>
</dbReference>
<evidence type="ECO:0000259" key="3">
    <source>
        <dbReference type="Pfam" id="PF14417"/>
    </source>
</evidence>
<dbReference type="Gene3D" id="3.30.565.10">
    <property type="entry name" value="Histidine kinase-like ATPase, C-terminal domain"/>
    <property type="match status" value="1"/>
</dbReference>
<keyword evidence="4" id="KW-0418">Kinase</keyword>
<proteinExistence type="predicted"/>
<dbReference type="Pfam" id="PF14417">
    <property type="entry name" value="MEDS"/>
    <property type="match status" value="1"/>
</dbReference>
<dbReference type="EMBL" id="JAATVY010000033">
    <property type="protein sequence ID" value="NJC73610.1"/>
    <property type="molecule type" value="Genomic_DNA"/>
</dbReference>
<feature type="domain" description="MEDS" evidence="3">
    <location>
        <begin position="10"/>
        <end position="154"/>
    </location>
</feature>
<dbReference type="Pfam" id="PF13581">
    <property type="entry name" value="HATPase_c_2"/>
    <property type="match status" value="1"/>
</dbReference>
<comment type="caution">
    <text evidence="4">The sequence shown here is derived from an EMBL/GenBank/DDBJ whole genome shotgun (WGS) entry which is preliminary data.</text>
</comment>
<reference evidence="4 5" key="1">
    <citation type="submission" date="2020-03" db="EMBL/GenBank/DDBJ databases">
        <title>WGS of the type strain of Planosporangium spp.</title>
        <authorList>
            <person name="Thawai C."/>
        </authorList>
    </citation>
    <scope>NUCLEOTIDE SEQUENCE [LARGE SCALE GENOMIC DNA]</scope>
    <source>
        <strain evidence="4 5">TBRC 5610</strain>
    </source>
</reference>
<evidence type="ECO:0000313" key="4">
    <source>
        <dbReference type="EMBL" id="NJC73610.1"/>
    </source>
</evidence>
<evidence type="ECO:0000313" key="5">
    <source>
        <dbReference type="Proteomes" id="UP000722989"/>
    </source>
</evidence>
<sequence>MSASARSSFRHEALVYRSPDELLAGTVPFVRGGLEADEPVLVAVPPGSMEPIRSALGDSAGRVRFVDMTEAGRNPGRIIPGVLHSFVSQHTPQRVRIVGEPIWAGRTAAEYPACVQHEALINLAFADADLVILCPYDARRLAGEALADAERTHPLIATGEGRRASTAYAAPQAVVAEFNRPLTDPATPPATLIFDADDLPAVRRFVAGHAGRAGLPTGRIADLEVAVNEVATNTVTHGGGPGTLRVWRERGGVICEVCDPGQLTDPLAGRIPPDPHSEHGRGLLLVNHMCDLVRVHTDHKGTTVRMYMYMRA</sequence>
<dbReference type="PANTHER" id="PTHR35526:SF3">
    <property type="entry name" value="ANTI-SIGMA-F FACTOR RSBW"/>
    <property type="match status" value="1"/>
</dbReference>
<organism evidence="4 5">
    <name type="scientific">Planosporangium thailandense</name>
    <dbReference type="NCBI Taxonomy" id="765197"/>
    <lineage>
        <taxon>Bacteria</taxon>
        <taxon>Bacillati</taxon>
        <taxon>Actinomycetota</taxon>
        <taxon>Actinomycetes</taxon>
        <taxon>Micromonosporales</taxon>
        <taxon>Micromonosporaceae</taxon>
        <taxon>Planosporangium</taxon>
    </lineage>
</organism>
<dbReference type="InterPro" id="IPR025847">
    <property type="entry name" value="MEDS_domain"/>
</dbReference>
<feature type="domain" description="Histidine kinase/HSP90-like ATPase" evidence="2">
    <location>
        <begin position="195"/>
        <end position="307"/>
    </location>
</feature>
<dbReference type="InterPro" id="IPR047718">
    <property type="entry name" value="RsbA-like_anti_sig"/>
</dbReference>
<keyword evidence="1" id="KW-0723">Serine/threonine-protein kinase</keyword>
<dbReference type="CDD" id="cd16936">
    <property type="entry name" value="HATPase_RsbW-like"/>
    <property type="match status" value="1"/>
</dbReference>
<keyword evidence="4" id="KW-0808">Transferase</keyword>
<protein>
    <submittedName>
        <fullName evidence="4">Sensor histidine kinase</fullName>
    </submittedName>
</protein>
<dbReference type="InterPro" id="IPR003594">
    <property type="entry name" value="HATPase_dom"/>
</dbReference>
<dbReference type="InterPro" id="IPR050267">
    <property type="entry name" value="Anti-sigma-factor_SerPK"/>
</dbReference>
<dbReference type="GO" id="GO:0016301">
    <property type="term" value="F:kinase activity"/>
    <property type="evidence" value="ECO:0007669"/>
    <property type="project" value="UniProtKB-KW"/>
</dbReference>
<dbReference type="SUPFAM" id="SSF55874">
    <property type="entry name" value="ATPase domain of HSP90 chaperone/DNA topoisomerase II/histidine kinase"/>
    <property type="match status" value="1"/>
</dbReference>
<dbReference type="NCBIfam" id="NF041045">
    <property type="entry name" value="RsbA_anti_sig"/>
    <property type="match status" value="1"/>
</dbReference>
<accession>A0ABX0Y851</accession>
<dbReference type="Proteomes" id="UP000722989">
    <property type="component" value="Unassembled WGS sequence"/>
</dbReference>
<evidence type="ECO:0000259" key="2">
    <source>
        <dbReference type="Pfam" id="PF13581"/>
    </source>
</evidence>
<dbReference type="RefSeq" id="WP_167928518.1">
    <property type="nucleotide sequence ID" value="NZ_JAATVY010000033.1"/>
</dbReference>
<evidence type="ECO:0000256" key="1">
    <source>
        <dbReference type="ARBA" id="ARBA00022527"/>
    </source>
</evidence>